<dbReference type="Gene3D" id="3.40.140.10">
    <property type="entry name" value="Cytidine Deaminase, domain 2"/>
    <property type="match status" value="1"/>
</dbReference>
<protein>
    <submittedName>
        <fullName evidence="2">dCMP deaminase</fullName>
    </submittedName>
</protein>
<dbReference type="RefSeq" id="WP_352008720.1">
    <property type="nucleotide sequence ID" value="NZ_JBHSBC010000014.1"/>
</dbReference>
<dbReference type="InterPro" id="IPR002125">
    <property type="entry name" value="CMP_dCMP_dom"/>
</dbReference>
<name>A0ABV8EZP6_9ACTN</name>
<comment type="caution">
    <text evidence="2">The sequence shown here is derived from an EMBL/GenBank/DDBJ whole genome shotgun (WGS) entry which is preliminary data.</text>
</comment>
<keyword evidence="3" id="KW-1185">Reference proteome</keyword>
<dbReference type="SUPFAM" id="SSF53927">
    <property type="entry name" value="Cytidine deaminase-like"/>
    <property type="match status" value="1"/>
</dbReference>
<evidence type="ECO:0000259" key="1">
    <source>
        <dbReference type="PROSITE" id="PS51747"/>
    </source>
</evidence>
<organism evidence="2 3">
    <name type="scientific">Streptosporangium jomthongense</name>
    <dbReference type="NCBI Taxonomy" id="1193683"/>
    <lineage>
        <taxon>Bacteria</taxon>
        <taxon>Bacillati</taxon>
        <taxon>Actinomycetota</taxon>
        <taxon>Actinomycetes</taxon>
        <taxon>Streptosporangiales</taxon>
        <taxon>Streptosporangiaceae</taxon>
        <taxon>Streptosporangium</taxon>
    </lineage>
</organism>
<reference evidence="3" key="1">
    <citation type="journal article" date="2019" name="Int. J. Syst. Evol. Microbiol.">
        <title>The Global Catalogue of Microorganisms (GCM) 10K type strain sequencing project: providing services to taxonomists for standard genome sequencing and annotation.</title>
        <authorList>
            <consortium name="The Broad Institute Genomics Platform"/>
            <consortium name="The Broad Institute Genome Sequencing Center for Infectious Disease"/>
            <person name="Wu L."/>
            <person name="Ma J."/>
        </authorList>
    </citation>
    <scope>NUCLEOTIDE SEQUENCE [LARGE SCALE GENOMIC DNA]</scope>
    <source>
        <strain evidence="3">TBRC 7912</strain>
    </source>
</reference>
<dbReference type="PROSITE" id="PS51747">
    <property type="entry name" value="CYT_DCMP_DEAMINASES_2"/>
    <property type="match status" value="1"/>
</dbReference>
<dbReference type="Pfam" id="PF00383">
    <property type="entry name" value="dCMP_cyt_deam_1"/>
    <property type="match status" value="1"/>
</dbReference>
<proteinExistence type="predicted"/>
<dbReference type="EMBL" id="JBHSBC010000014">
    <property type="protein sequence ID" value="MFC3981766.1"/>
    <property type="molecule type" value="Genomic_DNA"/>
</dbReference>
<accession>A0ABV8EZP6</accession>
<evidence type="ECO:0000313" key="3">
    <source>
        <dbReference type="Proteomes" id="UP001595698"/>
    </source>
</evidence>
<feature type="domain" description="CMP/dCMP-type deaminase" evidence="1">
    <location>
        <begin position="1"/>
        <end position="128"/>
    </location>
</feature>
<gene>
    <name evidence="2" type="ORF">ACFOYY_16620</name>
</gene>
<dbReference type="Proteomes" id="UP001595698">
    <property type="component" value="Unassembled WGS sequence"/>
</dbReference>
<dbReference type="InterPro" id="IPR016193">
    <property type="entry name" value="Cytidine_deaminase-like"/>
</dbReference>
<evidence type="ECO:0000313" key="2">
    <source>
        <dbReference type="EMBL" id="MFC3981766.1"/>
    </source>
</evidence>
<sequence>MDDHEWLRLACDLAGLCPPSSTAFSVGAVVVGADGVEIARGHSRETGPHLHAEEVALSRVSPGDPRLPGATVYSSLEPCSVRHSRPVPCSTLIIGSGVRRVVLAWREPLLFVDCRGAEELTAAGVTVLEIPGLAEAARRPNAHLLAS</sequence>